<evidence type="ECO:0000313" key="4">
    <source>
        <dbReference type="Proteomes" id="UP001597055"/>
    </source>
</evidence>
<keyword evidence="4" id="KW-1185">Reference proteome</keyword>
<reference evidence="4" key="1">
    <citation type="journal article" date="2019" name="Int. J. Syst. Evol. Microbiol.">
        <title>The Global Catalogue of Microorganisms (GCM) 10K type strain sequencing project: providing services to taxonomists for standard genome sequencing and annotation.</title>
        <authorList>
            <consortium name="The Broad Institute Genomics Platform"/>
            <consortium name="The Broad Institute Genome Sequencing Center for Infectious Disease"/>
            <person name="Wu L."/>
            <person name="Ma J."/>
        </authorList>
    </citation>
    <scope>NUCLEOTIDE SEQUENCE [LARGE SCALE GENOMIC DNA]</scope>
    <source>
        <strain evidence="4">CCUG 54523</strain>
    </source>
</reference>
<evidence type="ECO:0000256" key="1">
    <source>
        <dbReference type="SAM" id="MobiDB-lite"/>
    </source>
</evidence>
<dbReference type="Proteomes" id="UP001597055">
    <property type="component" value="Unassembled WGS sequence"/>
</dbReference>
<dbReference type="EMBL" id="JBHTII010000001">
    <property type="protein sequence ID" value="MFD0788950.1"/>
    <property type="molecule type" value="Genomic_DNA"/>
</dbReference>
<comment type="caution">
    <text evidence="3">The sequence shown here is derived from an EMBL/GenBank/DDBJ whole genome shotgun (WGS) entry which is preliminary data.</text>
</comment>
<accession>A0ABW3ADD1</accession>
<proteinExistence type="predicted"/>
<feature type="domain" description="DUF3825" evidence="2">
    <location>
        <begin position="64"/>
        <end position="296"/>
    </location>
</feature>
<dbReference type="Pfam" id="PF12873">
    <property type="entry name" value="DUF3825"/>
    <property type="match status" value="1"/>
</dbReference>
<evidence type="ECO:0000259" key="2">
    <source>
        <dbReference type="Pfam" id="PF12873"/>
    </source>
</evidence>
<protein>
    <submittedName>
        <fullName evidence="3">DUF3825 domain-containing protein</fullName>
    </submittedName>
</protein>
<name>A0ABW3ADD1_9MICO</name>
<dbReference type="InterPro" id="IPR024437">
    <property type="entry name" value="DUF3825"/>
</dbReference>
<sequence length="322" mass="35962">MDAVPSPAEVARRQSPEIGPVTDGHAEALRTFAFFPYRGPKSTPGTLQPAELGRRAWDDTLRSLAALAEAEEWTGSTPTNRPLPILDSFLRYTHRRLVMEDKISVTVDGEYAASNTGLLTPHAEEIFGFYQRNQHEDAQHWFFVGWVPESNRELLRHFDEPPQMAEYVTSASELVYDWRRELKLAYDHILGDNIDRFPAEMVEQPLRARQALDSAINLTLRRVRRNHKLVIPQWYPKLGEAGAQFLMPLDLTGDGTADLALVVSAIGDRAYRGHTVLTLDMAYTNARLVARPDSDWLAPSAAPNPAMDEAFAAGEAAGDSLL</sequence>
<evidence type="ECO:0000313" key="3">
    <source>
        <dbReference type="EMBL" id="MFD0788950.1"/>
    </source>
</evidence>
<feature type="region of interest" description="Disordered" evidence="1">
    <location>
        <begin position="1"/>
        <end position="22"/>
    </location>
</feature>
<gene>
    <name evidence="3" type="ORF">ACFQ0P_00960</name>
</gene>
<dbReference type="RefSeq" id="WP_204979872.1">
    <property type="nucleotide sequence ID" value="NZ_JBHTII010000001.1"/>
</dbReference>
<organism evidence="3 4">
    <name type="scientific">Microbacterium insulae</name>
    <dbReference type="NCBI Taxonomy" id="483014"/>
    <lineage>
        <taxon>Bacteria</taxon>
        <taxon>Bacillati</taxon>
        <taxon>Actinomycetota</taxon>
        <taxon>Actinomycetes</taxon>
        <taxon>Micrococcales</taxon>
        <taxon>Microbacteriaceae</taxon>
        <taxon>Microbacterium</taxon>
    </lineage>
</organism>